<feature type="repeat" description="PPR" evidence="3">
    <location>
        <begin position="134"/>
        <end position="168"/>
    </location>
</feature>
<dbReference type="PANTHER" id="PTHR45717">
    <property type="entry name" value="OS12G0527900 PROTEIN"/>
    <property type="match status" value="1"/>
</dbReference>
<dbReference type="Pfam" id="PF13812">
    <property type="entry name" value="PPR_3"/>
    <property type="match status" value="1"/>
</dbReference>
<dbReference type="Proteomes" id="UP001188597">
    <property type="component" value="Unassembled WGS sequence"/>
</dbReference>
<evidence type="ECO:0008006" key="6">
    <source>
        <dbReference type="Google" id="ProtNLM"/>
    </source>
</evidence>
<comment type="similarity">
    <text evidence="1">Belongs to the PPR family. P subfamily.</text>
</comment>
<dbReference type="GO" id="GO:0003729">
    <property type="term" value="F:mRNA binding"/>
    <property type="evidence" value="ECO:0007669"/>
    <property type="project" value="UniProtKB-ARBA"/>
</dbReference>
<evidence type="ECO:0000256" key="1">
    <source>
        <dbReference type="ARBA" id="ARBA00007626"/>
    </source>
</evidence>
<proteinExistence type="inferred from homology"/>
<evidence type="ECO:0000313" key="5">
    <source>
        <dbReference type="Proteomes" id="UP001188597"/>
    </source>
</evidence>
<dbReference type="InterPro" id="IPR011990">
    <property type="entry name" value="TPR-like_helical_dom_sf"/>
</dbReference>
<dbReference type="PROSITE" id="PS51375">
    <property type="entry name" value="PPR"/>
    <property type="match status" value="2"/>
</dbReference>
<dbReference type="PANTHER" id="PTHR45717:SF20">
    <property type="entry name" value="OS07G0598500 PROTEIN"/>
    <property type="match status" value="1"/>
</dbReference>
<protein>
    <recommendedName>
        <fullName evidence="6">Pentatricopeptide repeat-containing protein</fullName>
    </recommendedName>
</protein>
<dbReference type="InterPro" id="IPR002885">
    <property type="entry name" value="PPR_rpt"/>
</dbReference>
<comment type="caution">
    <text evidence="4">The sequence shown here is derived from an EMBL/GenBank/DDBJ whole genome shotgun (WGS) entry which is preliminary data.</text>
</comment>
<dbReference type="Pfam" id="PF01535">
    <property type="entry name" value="PPR"/>
    <property type="match status" value="2"/>
</dbReference>
<sequence length="501" mass="56640">MLSIANRVAKLQRCKTLMRNVSRASYHMNSQKKDTLYSKISPLGSPSLSLKPELDEWVEKGKRVRIAELQRIIHDLRKRKRYTQALEVSEWMNNKGLFTFSPTQHAVQLDLVGRVNGFLSAESYFNNLMEEDKTDKTYGALLHCYVRQRQKDKALSQLQKMKDMGFKLSTLTYNDVMCLYAHVGEHEKVHNVLMAMKNDDVSPDNLSYRLCINSSVAKSDVDGVENILKEMESQPNFVVDWNTYAVVANFYVKVGLKGKALDCMKQAEERLDSKDGLGYNHLISLHSRLGNKAEVLRLWGLEKAACERCINRDYINLLEALVRLGELEEAEKLLDEWESSGNCYDYRVPNTIVVGYCGKGLHEKAKAMLDDLVKRGMSTNPESWSRVAGGHLDKGEIEVSVECMKVALSLNVEGKGWKPNLRVLAKMLGSLGEKGSIEEVEDFVALLRSVIPVNREMYHALITACIRGGKKVEDLLNSMKADGIEMDKGTKKILSMKQSTS</sequence>
<feature type="repeat" description="PPR" evidence="3">
    <location>
        <begin position="169"/>
        <end position="203"/>
    </location>
</feature>
<keyword evidence="5" id="KW-1185">Reference proteome</keyword>
<evidence type="ECO:0000313" key="4">
    <source>
        <dbReference type="EMBL" id="KAK3009414.1"/>
    </source>
</evidence>
<dbReference type="NCBIfam" id="TIGR00756">
    <property type="entry name" value="PPR"/>
    <property type="match status" value="2"/>
</dbReference>
<reference evidence="4" key="1">
    <citation type="submission" date="2022-12" db="EMBL/GenBank/DDBJ databases">
        <title>Draft genome assemblies for two species of Escallonia (Escalloniales).</title>
        <authorList>
            <person name="Chanderbali A."/>
            <person name="Dervinis C."/>
            <person name="Anghel I."/>
            <person name="Soltis D."/>
            <person name="Soltis P."/>
            <person name="Zapata F."/>
        </authorList>
    </citation>
    <scope>NUCLEOTIDE SEQUENCE</scope>
    <source>
        <strain evidence="4">UCBG64.0493</strain>
        <tissue evidence="4">Leaf</tissue>
    </source>
</reference>
<dbReference type="AlphaFoldDB" id="A0AA88VL50"/>
<accession>A0AA88VL50</accession>
<dbReference type="Gene3D" id="1.25.40.10">
    <property type="entry name" value="Tetratricopeptide repeat domain"/>
    <property type="match status" value="3"/>
</dbReference>
<organism evidence="4 5">
    <name type="scientific">Escallonia herrerae</name>
    <dbReference type="NCBI Taxonomy" id="1293975"/>
    <lineage>
        <taxon>Eukaryota</taxon>
        <taxon>Viridiplantae</taxon>
        <taxon>Streptophyta</taxon>
        <taxon>Embryophyta</taxon>
        <taxon>Tracheophyta</taxon>
        <taxon>Spermatophyta</taxon>
        <taxon>Magnoliopsida</taxon>
        <taxon>eudicotyledons</taxon>
        <taxon>Gunneridae</taxon>
        <taxon>Pentapetalae</taxon>
        <taxon>asterids</taxon>
        <taxon>campanulids</taxon>
        <taxon>Escalloniales</taxon>
        <taxon>Escalloniaceae</taxon>
        <taxon>Escallonia</taxon>
    </lineage>
</organism>
<dbReference type="SUPFAM" id="SSF48452">
    <property type="entry name" value="TPR-like"/>
    <property type="match status" value="1"/>
</dbReference>
<keyword evidence="2" id="KW-0677">Repeat</keyword>
<evidence type="ECO:0000256" key="3">
    <source>
        <dbReference type="PROSITE-ProRule" id="PRU00708"/>
    </source>
</evidence>
<evidence type="ECO:0000256" key="2">
    <source>
        <dbReference type="ARBA" id="ARBA00022737"/>
    </source>
</evidence>
<dbReference type="GO" id="GO:0005739">
    <property type="term" value="C:mitochondrion"/>
    <property type="evidence" value="ECO:0007669"/>
    <property type="project" value="TreeGrafter"/>
</dbReference>
<gene>
    <name evidence="4" type="ORF">RJ639_014123</name>
</gene>
<dbReference type="EMBL" id="JAVXUP010001648">
    <property type="protein sequence ID" value="KAK3009414.1"/>
    <property type="molecule type" value="Genomic_DNA"/>
</dbReference>
<name>A0AA88VL50_9ASTE</name>